<protein>
    <submittedName>
        <fullName evidence="1">Uncharacterized protein</fullName>
    </submittedName>
</protein>
<name>A0A0A9GI42_ARUDO</name>
<evidence type="ECO:0000313" key="1">
    <source>
        <dbReference type="EMBL" id="JAE20378.1"/>
    </source>
</evidence>
<reference evidence="1" key="1">
    <citation type="submission" date="2014-09" db="EMBL/GenBank/DDBJ databases">
        <authorList>
            <person name="Magalhaes I.L.F."/>
            <person name="Oliveira U."/>
            <person name="Santos F.R."/>
            <person name="Vidigal T.H.D.A."/>
            <person name="Brescovit A.D."/>
            <person name="Santos A.J."/>
        </authorList>
    </citation>
    <scope>NUCLEOTIDE SEQUENCE</scope>
    <source>
        <tissue evidence="1">Shoot tissue taken approximately 20 cm above the soil surface</tissue>
    </source>
</reference>
<sequence length="73" mass="8561">MALAHRLVDHCNTTSTCAVRFPLSPSHVYGLRVIWFLPRAAQDEYPRNRQLLDQQPLFVHLSHAHHHLPRRQC</sequence>
<reference evidence="1" key="2">
    <citation type="journal article" date="2015" name="Data Brief">
        <title>Shoot transcriptome of the giant reed, Arundo donax.</title>
        <authorList>
            <person name="Barrero R.A."/>
            <person name="Guerrero F.D."/>
            <person name="Moolhuijzen P."/>
            <person name="Goolsby J.A."/>
            <person name="Tidwell J."/>
            <person name="Bellgard S.E."/>
            <person name="Bellgard M.I."/>
        </authorList>
    </citation>
    <scope>NUCLEOTIDE SEQUENCE</scope>
    <source>
        <tissue evidence="1">Shoot tissue taken approximately 20 cm above the soil surface</tissue>
    </source>
</reference>
<dbReference type="AlphaFoldDB" id="A0A0A9GI42"/>
<dbReference type="EMBL" id="GBRH01177518">
    <property type="protein sequence ID" value="JAE20378.1"/>
    <property type="molecule type" value="Transcribed_RNA"/>
</dbReference>
<proteinExistence type="predicted"/>
<accession>A0A0A9GI42</accession>
<organism evidence="1">
    <name type="scientific">Arundo donax</name>
    <name type="common">Giant reed</name>
    <name type="synonym">Donax arundinaceus</name>
    <dbReference type="NCBI Taxonomy" id="35708"/>
    <lineage>
        <taxon>Eukaryota</taxon>
        <taxon>Viridiplantae</taxon>
        <taxon>Streptophyta</taxon>
        <taxon>Embryophyta</taxon>
        <taxon>Tracheophyta</taxon>
        <taxon>Spermatophyta</taxon>
        <taxon>Magnoliopsida</taxon>
        <taxon>Liliopsida</taxon>
        <taxon>Poales</taxon>
        <taxon>Poaceae</taxon>
        <taxon>PACMAD clade</taxon>
        <taxon>Arundinoideae</taxon>
        <taxon>Arundineae</taxon>
        <taxon>Arundo</taxon>
    </lineage>
</organism>